<sequence>MSPPSNSPKAMQHSRARPSVPKAIVPAIPLPYIQKRKQQEVAREKAKEDAPAAPVIEQQYSTTPPPTVAEPAVANGSSVGHDDNKLMQASKETSKGTSSAPEQVQAVVNSVEGEPREVASKESLAQSEENIPDKTLDTHVSTSTYHMPPAFVPATQLQSGVATAHSVKLPQQQSFNNGQSLHQAQASVGSVVFGGYPDSSKSSPAPPLSSGNLPLHSFLQQPQTGRHAPHHSNGSHSQQVANGFSTMAPPPGYYPLRPESFNNQASITENPARRQMIAFGPSDGNSPSATPSGFDSPHFPPYDPSTPHSFHGSQSSAPNEQESHTPAFYGQYPTAVISNGSNGHIDEVRLYQQPRMKPRSGTPSLGPHPLSYPMGPPPLQADNFDGLLAYLTSQFADAELADYVLELRYSDDRAPPVRIPGHNLLFARSPYLKALMKGQAQVSNGLSVKPLFIESDDRFLRSDGFWMAAQRLYGGPLLDLGTAAVQYLPPSARQTAPMPGTPADRFDLALGYAAAGHILQIPPVTARGIELACMTVNWDTIEKALDFALDGGLDSQWTYRIRAQGPCPSTYGPAANMLIYAALNFIITAFPPAFELDTSVGVPAYNHRLPLLPQECSPAQNPRLSFIKFGDHPSEDSVKSEPSSILVTLSKVLLNLPFHLLKYVLESPRLGNVEGWASETLRHKAMHSIIEERERRRLKILASPYVPQKTDDQYEDTVRWQEAVDPHGGLEGASTLVRTWFETGHPNPSN</sequence>
<keyword evidence="3" id="KW-1185">Reference proteome</keyword>
<dbReference type="InParanoid" id="A0A0C3CT16"/>
<organism evidence="2 3">
    <name type="scientific">Oidiodendron maius (strain Zn)</name>
    <dbReference type="NCBI Taxonomy" id="913774"/>
    <lineage>
        <taxon>Eukaryota</taxon>
        <taxon>Fungi</taxon>
        <taxon>Dikarya</taxon>
        <taxon>Ascomycota</taxon>
        <taxon>Pezizomycotina</taxon>
        <taxon>Leotiomycetes</taxon>
        <taxon>Leotiomycetes incertae sedis</taxon>
        <taxon>Myxotrichaceae</taxon>
        <taxon>Oidiodendron</taxon>
    </lineage>
</organism>
<dbReference type="AlphaFoldDB" id="A0A0C3CT16"/>
<gene>
    <name evidence="2" type="ORF">OIDMADRAFT_53657</name>
</gene>
<feature type="compositionally biased region" description="Polar residues" evidence="1">
    <location>
        <begin position="283"/>
        <end position="293"/>
    </location>
</feature>
<dbReference type="HOGENOM" id="CLU_017269_1_0_1"/>
<feature type="compositionally biased region" description="Polar residues" evidence="1">
    <location>
        <begin position="95"/>
        <end position="108"/>
    </location>
</feature>
<evidence type="ECO:0000313" key="3">
    <source>
        <dbReference type="Proteomes" id="UP000054321"/>
    </source>
</evidence>
<feature type="compositionally biased region" description="Polar residues" evidence="1">
    <location>
        <begin position="306"/>
        <end position="320"/>
    </location>
</feature>
<dbReference type="EMBL" id="KN832875">
    <property type="protein sequence ID" value="KIN02139.1"/>
    <property type="molecule type" value="Genomic_DNA"/>
</dbReference>
<feature type="region of interest" description="Disordered" evidence="1">
    <location>
        <begin position="195"/>
        <end position="261"/>
    </location>
</feature>
<name>A0A0C3CT16_OIDMZ</name>
<reference evidence="2 3" key="1">
    <citation type="submission" date="2014-04" db="EMBL/GenBank/DDBJ databases">
        <authorList>
            <consortium name="DOE Joint Genome Institute"/>
            <person name="Kuo A."/>
            <person name="Martino E."/>
            <person name="Perotto S."/>
            <person name="Kohler A."/>
            <person name="Nagy L.G."/>
            <person name="Floudas D."/>
            <person name="Copeland A."/>
            <person name="Barry K.W."/>
            <person name="Cichocki N."/>
            <person name="Veneault-Fourrey C."/>
            <person name="LaButti K."/>
            <person name="Lindquist E.A."/>
            <person name="Lipzen A."/>
            <person name="Lundell T."/>
            <person name="Morin E."/>
            <person name="Murat C."/>
            <person name="Sun H."/>
            <person name="Tunlid A."/>
            <person name="Henrissat B."/>
            <person name="Grigoriev I.V."/>
            <person name="Hibbett D.S."/>
            <person name="Martin F."/>
            <person name="Nordberg H.P."/>
            <person name="Cantor M.N."/>
            <person name="Hua S.X."/>
        </authorList>
    </citation>
    <scope>NUCLEOTIDE SEQUENCE [LARGE SCALE GENOMIC DNA]</scope>
    <source>
        <strain evidence="2 3">Zn</strain>
    </source>
</reference>
<accession>A0A0C3CT16</accession>
<dbReference type="STRING" id="913774.A0A0C3CT16"/>
<feature type="compositionally biased region" description="Polar residues" evidence="1">
    <location>
        <begin position="232"/>
        <end position="245"/>
    </location>
</feature>
<proteinExistence type="predicted"/>
<protein>
    <submittedName>
        <fullName evidence="2">Uncharacterized protein</fullName>
    </submittedName>
</protein>
<dbReference type="Proteomes" id="UP000054321">
    <property type="component" value="Unassembled WGS sequence"/>
</dbReference>
<evidence type="ECO:0000313" key="2">
    <source>
        <dbReference type="EMBL" id="KIN02139.1"/>
    </source>
</evidence>
<feature type="region of interest" description="Disordered" evidence="1">
    <location>
        <begin position="277"/>
        <end position="326"/>
    </location>
</feature>
<dbReference type="OrthoDB" id="5329403at2759"/>
<reference evidence="3" key="2">
    <citation type="submission" date="2015-01" db="EMBL/GenBank/DDBJ databases">
        <title>Evolutionary Origins and Diversification of the Mycorrhizal Mutualists.</title>
        <authorList>
            <consortium name="DOE Joint Genome Institute"/>
            <consortium name="Mycorrhizal Genomics Consortium"/>
            <person name="Kohler A."/>
            <person name="Kuo A."/>
            <person name="Nagy L.G."/>
            <person name="Floudas D."/>
            <person name="Copeland A."/>
            <person name="Barry K.W."/>
            <person name="Cichocki N."/>
            <person name="Veneault-Fourrey C."/>
            <person name="LaButti K."/>
            <person name="Lindquist E.A."/>
            <person name="Lipzen A."/>
            <person name="Lundell T."/>
            <person name="Morin E."/>
            <person name="Murat C."/>
            <person name="Riley R."/>
            <person name="Ohm R."/>
            <person name="Sun H."/>
            <person name="Tunlid A."/>
            <person name="Henrissat B."/>
            <person name="Grigoriev I.V."/>
            <person name="Hibbett D.S."/>
            <person name="Martin F."/>
        </authorList>
    </citation>
    <scope>NUCLEOTIDE SEQUENCE [LARGE SCALE GENOMIC DNA]</scope>
    <source>
        <strain evidence="3">Zn</strain>
    </source>
</reference>
<evidence type="ECO:0000256" key="1">
    <source>
        <dbReference type="SAM" id="MobiDB-lite"/>
    </source>
</evidence>
<feature type="region of interest" description="Disordered" evidence="1">
    <location>
        <begin position="1"/>
        <end position="23"/>
    </location>
</feature>
<feature type="region of interest" description="Disordered" evidence="1">
    <location>
        <begin position="36"/>
        <end position="134"/>
    </location>
</feature>
<feature type="compositionally biased region" description="Basic and acidic residues" evidence="1">
    <location>
        <begin position="37"/>
        <end position="50"/>
    </location>
</feature>